<name>A0ABU7DF38_9TELE</name>
<comment type="caution">
    <text evidence="3">The sequence shown here is derived from an EMBL/GenBank/DDBJ whole genome shotgun (WGS) entry which is preliminary data.</text>
</comment>
<feature type="transmembrane region" description="Helical" evidence="2">
    <location>
        <begin position="40"/>
        <end position="59"/>
    </location>
</feature>
<evidence type="ECO:0000313" key="3">
    <source>
        <dbReference type="EMBL" id="MED6273577.1"/>
    </source>
</evidence>
<feature type="compositionally biased region" description="Basic and acidic residues" evidence="1">
    <location>
        <begin position="90"/>
        <end position="100"/>
    </location>
</feature>
<organism evidence="3 4">
    <name type="scientific">Characodon lateralis</name>
    <dbReference type="NCBI Taxonomy" id="208331"/>
    <lineage>
        <taxon>Eukaryota</taxon>
        <taxon>Metazoa</taxon>
        <taxon>Chordata</taxon>
        <taxon>Craniata</taxon>
        <taxon>Vertebrata</taxon>
        <taxon>Euteleostomi</taxon>
        <taxon>Actinopterygii</taxon>
        <taxon>Neopterygii</taxon>
        <taxon>Teleostei</taxon>
        <taxon>Neoteleostei</taxon>
        <taxon>Acanthomorphata</taxon>
        <taxon>Ovalentaria</taxon>
        <taxon>Atherinomorphae</taxon>
        <taxon>Cyprinodontiformes</taxon>
        <taxon>Goodeidae</taxon>
        <taxon>Characodon</taxon>
    </lineage>
</organism>
<keyword evidence="2" id="KW-0472">Membrane</keyword>
<evidence type="ECO:0000256" key="1">
    <source>
        <dbReference type="SAM" id="MobiDB-lite"/>
    </source>
</evidence>
<protein>
    <submittedName>
        <fullName evidence="3">Uncharacterized protein</fullName>
    </submittedName>
</protein>
<dbReference type="EMBL" id="JAHUTJ010025033">
    <property type="protein sequence ID" value="MED6273577.1"/>
    <property type="molecule type" value="Genomic_DNA"/>
</dbReference>
<gene>
    <name evidence="3" type="ORF">CHARACLAT_007832</name>
</gene>
<evidence type="ECO:0000256" key="2">
    <source>
        <dbReference type="SAM" id="Phobius"/>
    </source>
</evidence>
<proteinExistence type="predicted"/>
<keyword evidence="2" id="KW-1133">Transmembrane helix</keyword>
<evidence type="ECO:0000313" key="4">
    <source>
        <dbReference type="Proteomes" id="UP001352852"/>
    </source>
</evidence>
<accession>A0ABU7DF38</accession>
<keyword evidence="2" id="KW-0812">Transmembrane</keyword>
<dbReference type="Proteomes" id="UP001352852">
    <property type="component" value="Unassembled WGS sequence"/>
</dbReference>
<keyword evidence="4" id="KW-1185">Reference proteome</keyword>
<reference evidence="3 4" key="1">
    <citation type="submission" date="2021-06" db="EMBL/GenBank/DDBJ databases">
        <authorList>
            <person name="Palmer J.M."/>
        </authorList>
    </citation>
    <scope>NUCLEOTIDE SEQUENCE [LARGE SCALE GENOMIC DNA]</scope>
    <source>
        <strain evidence="3 4">CL_MEX2019</strain>
        <tissue evidence="3">Muscle</tissue>
    </source>
</reference>
<feature type="region of interest" description="Disordered" evidence="1">
    <location>
        <begin position="75"/>
        <end position="100"/>
    </location>
</feature>
<sequence>MLSEHKMWGKKRIERNCTNSVPVKPFPPFPKQLIERSHTLLCFLMYCFFYCLVPVFSFYGCRHRPQAPSYGTSFYCPSDPTGRISPGPKAQDRTQERKEK</sequence>